<evidence type="ECO:0000313" key="3">
    <source>
        <dbReference type="EMBL" id="KIW32136.1"/>
    </source>
</evidence>
<dbReference type="GeneID" id="27342900"/>
<keyword evidence="2" id="KW-1133">Transmembrane helix</keyword>
<feature type="transmembrane region" description="Helical" evidence="2">
    <location>
        <begin position="167"/>
        <end position="190"/>
    </location>
</feature>
<feature type="transmembrane region" description="Helical" evidence="2">
    <location>
        <begin position="49"/>
        <end position="71"/>
    </location>
</feature>
<dbReference type="VEuPathDB" id="FungiDB:PV07_03706"/>
<dbReference type="AlphaFoldDB" id="A0A0D1ZVG1"/>
<protein>
    <submittedName>
        <fullName evidence="3">Uncharacterized protein</fullName>
    </submittedName>
</protein>
<keyword evidence="2" id="KW-0472">Membrane</keyword>
<dbReference type="RefSeq" id="XP_016252352.1">
    <property type="nucleotide sequence ID" value="XM_016390450.1"/>
</dbReference>
<proteinExistence type="predicted"/>
<dbReference type="EMBL" id="KN847041">
    <property type="protein sequence ID" value="KIW32136.1"/>
    <property type="molecule type" value="Genomic_DNA"/>
</dbReference>
<name>A0A0D1ZVG1_9EURO</name>
<feature type="transmembrane region" description="Helical" evidence="2">
    <location>
        <begin position="133"/>
        <end position="155"/>
    </location>
</feature>
<evidence type="ECO:0000313" key="4">
    <source>
        <dbReference type="Proteomes" id="UP000054466"/>
    </source>
</evidence>
<feature type="transmembrane region" description="Helical" evidence="2">
    <location>
        <begin position="224"/>
        <end position="248"/>
    </location>
</feature>
<keyword evidence="2" id="KW-0812">Transmembrane</keyword>
<dbReference type="Proteomes" id="UP000054466">
    <property type="component" value="Unassembled WGS sequence"/>
</dbReference>
<sequence length="299" mass="32765">MAMDPRRKSTGNGAFLISNARSQSTTKTDTALPPRPRNRVLYRLHKFRTVLLPILLVLTFSTLILAAIYAYCVAKPYTDIADRLATDVDAEANSSIFGKRDTAPYASNSVSSPAPSTTNTSIYAAETQPETALLFYALTAPGLSLIHLVLELTMHHNTPRLLSLRKAYIALLATSSLLVCGWITSLSLWMHCELPIFNQSIPGQAVCPVQVRGHFMYGIHEVSIARIVVGWLAVIMYAGHMVVTVMGYRAQRRIWRIIGPQKGDGDVEMAHGEARVTVVKFGDNVKARDGALAKETAVV</sequence>
<evidence type="ECO:0000256" key="2">
    <source>
        <dbReference type="SAM" id="Phobius"/>
    </source>
</evidence>
<evidence type="ECO:0000256" key="1">
    <source>
        <dbReference type="SAM" id="MobiDB-lite"/>
    </source>
</evidence>
<reference evidence="3 4" key="1">
    <citation type="submission" date="2015-01" db="EMBL/GenBank/DDBJ databases">
        <title>The Genome Sequence of Cladophialophora immunda CBS83496.</title>
        <authorList>
            <consortium name="The Broad Institute Genomics Platform"/>
            <person name="Cuomo C."/>
            <person name="de Hoog S."/>
            <person name="Gorbushina A."/>
            <person name="Stielow B."/>
            <person name="Teixiera M."/>
            <person name="Abouelleil A."/>
            <person name="Chapman S.B."/>
            <person name="Priest M."/>
            <person name="Young S.K."/>
            <person name="Wortman J."/>
            <person name="Nusbaum C."/>
            <person name="Birren B."/>
        </authorList>
    </citation>
    <scope>NUCLEOTIDE SEQUENCE [LARGE SCALE GENOMIC DNA]</scope>
    <source>
        <strain evidence="3 4">CBS 83496</strain>
    </source>
</reference>
<dbReference type="HOGENOM" id="CLU_978444_0_0_1"/>
<dbReference type="OrthoDB" id="4148416at2759"/>
<gene>
    <name evidence="3" type="ORF">PV07_03706</name>
</gene>
<keyword evidence="4" id="KW-1185">Reference proteome</keyword>
<accession>A0A0D1ZVG1</accession>
<feature type="region of interest" description="Disordered" evidence="1">
    <location>
        <begin position="1"/>
        <end position="34"/>
    </location>
</feature>
<feature type="compositionally biased region" description="Polar residues" evidence="1">
    <location>
        <begin position="19"/>
        <end position="29"/>
    </location>
</feature>
<organism evidence="3 4">
    <name type="scientific">Cladophialophora immunda</name>
    <dbReference type="NCBI Taxonomy" id="569365"/>
    <lineage>
        <taxon>Eukaryota</taxon>
        <taxon>Fungi</taxon>
        <taxon>Dikarya</taxon>
        <taxon>Ascomycota</taxon>
        <taxon>Pezizomycotina</taxon>
        <taxon>Eurotiomycetes</taxon>
        <taxon>Chaetothyriomycetidae</taxon>
        <taxon>Chaetothyriales</taxon>
        <taxon>Herpotrichiellaceae</taxon>
        <taxon>Cladophialophora</taxon>
    </lineage>
</organism>